<keyword evidence="5" id="KW-0804">Transcription</keyword>
<evidence type="ECO:0000256" key="4">
    <source>
        <dbReference type="ARBA" id="ARBA00023159"/>
    </source>
</evidence>
<dbReference type="InterPro" id="IPR018062">
    <property type="entry name" value="HTH_AraC-typ_CS"/>
</dbReference>
<evidence type="ECO:0000256" key="5">
    <source>
        <dbReference type="ARBA" id="ARBA00023163"/>
    </source>
</evidence>
<gene>
    <name evidence="7" type="ORF">AVDCRST_MAG77-1287</name>
</gene>
<evidence type="ECO:0000259" key="6">
    <source>
        <dbReference type="PROSITE" id="PS01124"/>
    </source>
</evidence>
<dbReference type="InterPro" id="IPR037923">
    <property type="entry name" value="HTH-like"/>
</dbReference>
<proteinExistence type="predicted"/>
<dbReference type="Gene3D" id="1.10.10.60">
    <property type="entry name" value="Homeodomain-like"/>
    <property type="match status" value="2"/>
</dbReference>
<dbReference type="InterPro" id="IPR018060">
    <property type="entry name" value="HTH_AraC"/>
</dbReference>
<dbReference type="SMART" id="SM00342">
    <property type="entry name" value="HTH_ARAC"/>
    <property type="match status" value="1"/>
</dbReference>
<dbReference type="PANTHER" id="PTHR46796:SF13">
    <property type="entry name" value="HTH-TYPE TRANSCRIPTIONAL ACTIVATOR RHAS"/>
    <property type="match status" value="1"/>
</dbReference>
<feature type="domain" description="HTH araC/xylS-type" evidence="6">
    <location>
        <begin position="200"/>
        <end position="298"/>
    </location>
</feature>
<keyword evidence="4" id="KW-0010">Activator</keyword>
<protein>
    <recommendedName>
        <fullName evidence="6">HTH araC/xylS-type domain-containing protein</fullName>
    </recommendedName>
</protein>
<evidence type="ECO:0000313" key="7">
    <source>
        <dbReference type="EMBL" id="CAA9234053.1"/>
    </source>
</evidence>
<dbReference type="PANTHER" id="PTHR46796">
    <property type="entry name" value="HTH-TYPE TRANSCRIPTIONAL ACTIVATOR RHAS-RELATED"/>
    <property type="match status" value="1"/>
</dbReference>
<dbReference type="SUPFAM" id="SSF46689">
    <property type="entry name" value="Homeodomain-like"/>
    <property type="match status" value="2"/>
</dbReference>
<name>A0A6J4HUV8_9CHLR</name>
<dbReference type="PROSITE" id="PS01124">
    <property type="entry name" value="HTH_ARAC_FAMILY_2"/>
    <property type="match status" value="1"/>
</dbReference>
<dbReference type="InterPro" id="IPR050204">
    <property type="entry name" value="AraC_XylS_family_regulators"/>
</dbReference>
<dbReference type="SUPFAM" id="SSF51215">
    <property type="entry name" value="Regulatory protein AraC"/>
    <property type="match status" value="1"/>
</dbReference>
<sequence length="305" mass="32885">MGVPQGRLLEAAPAGGAGETLLAHVTCSVVQAGCWLPVPPDWSLDVPGRPNYTFWLCTGGWAEYRLDSQPHVLTAGSVILAPPRQRRQGRHDPCDPLHLYTVHLNARLYGVLDAPAVCRLPTALRPAPDVFAGMVAAAHEIVEELAAARPGYALVANGACARLLALFWRESLAQRPPAQSPAGGGAGPQAPAFGELARLAPVFRMIEECHAEPLALRDLAAAAHLHPAYLSTVFRQAVGVSPLRYLARYRLDRARELLLSTDLTVATIASRAGFGDPRYLSRVFRRAEGITPAAYRYSKKSPHFA</sequence>
<dbReference type="GO" id="GO:0043565">
    <property type="term" value="F:sequence-specific DNA binding"/>
    <property type="evidence" value="ECO:0007669"/>
    <property type="project" value="InterPro"/>
</dbReference>
<accession>A0A6J4HUV8</accession>
<dbReference type="AlphaFoldDB" id="A0A6J4HUV8"/>
<dbReference type="EMBL" id="CADCTC010000076">
    <property type="protein sequence ID" value="CAA9234053.1"/>
    <property type="molecule type" value="Genomic_DNA"/>
</dbReference>
<keyword evidence="3" id="KW-0238">DNA-binding</keyword>
<evidence type="ECO:0000256" key="2">
    <source>
        <dbReference type="ARBA" id="ARBA00023015"/>
    </source>
</evidence>
<organism evidence="7">
    <name type="scientific">uncultured Chloroflexota bacterium</name>
    <dbReference type="NCBI Taxonomy" id="166587"/>
    <lineage>
        <taxon>Bacteria</taxon>
        <taxon>Bacillati</taxon>
        <taxon>Chloroflexota</taxon>
        <taxon>environmental samples</taxon>
    </lineage>
</organism>
<dbReference type="InterPro" id="IPR009057">
    <property type="entry name" value="Homeodomain-like_sf"/>
</dbReference>
<dbReference type="PROSITE" id="PS00041">
    <property type="entry name" value="HTH_ARAC_FAMILY_1"/>
    <property type="match status" value="1"/>
</dbReference>
<keyword evidence="2" id="KW-0805">Transcription regulation</keyword>
<evidence type="ECO:0000256" key="1">
    <source>
        <dbReference type="ARBA" id="ARBA00022490"/>
    </source>
</evidence>
<dbReference type="Pfam" id="PF12833">
    <property type="entry name" value="HTH_18"/>
    <property type="match status" value="1"/>
</dbReference>
<evidence type="ECO:0000256" key="3">
    <source>
        <dbReference type="ARBA" id="ARBA00023125"/>
    </source>
</evidence>
<reference evidence="7" key="1">
    <citation type="submission" date="2020-02" db="EMBL/GenBank/DDBJ databases">
        <authorList>
            <person name="Meier V. D."/>
        </authorList>
    </citation>
    <scope>NUCLEOTIDE SEQUENCE</scope>
    <source>
        <strain evidence="7">AVDCRST_MAG77</strain>
    </source>
</reference>
<dbReference type="InterPro" id="IPR003313">
    <property type="entry name" value="AraC-bd"/>
</dbReference>
<dbReference type="GO" id="GO:0003700">
    <property type="term" value="F:DNA-binding transcription factor activity"/>
    <property type="evidence" value="ECO:0007669"/>
    <property type="project" value="InterPro"/>
</dbReference>
<keyword evidence="1" id="KW-0963">Cytoplasm</keyword>
<dbReference type="Pfam" id="PF02311">
    <property type="entry name" value="AraC_binding"/>
    <property type="match status" value="1"/>
</dbReference>